<evidence type="ECO:0000313" key="5">
    <source>
        <dbReference type="Proteomes" id="UP000270112"/>
    </source>
</evidence>
<organism evidence="3 5">
    <name type="scientific">Eggerthella sinensis</name>
    <dbReference type="NCBI Taxonomy" id="242230"/>
    <lineage>
        <taxon>Bacteria</taxon>
        <taxon>Bacillati</taxon>
        <taxon>Actinomycetota</taxon>
        <taxon>Coriobacteriia</taxon>
        <taxon>Eggerthellales</taxon>
        <taxon>Eggerthellaceae</taxon>
        <taxon>Eggerthella</taxon>
    </lineage>
</organism>
<reference evidence="3" key="3">
    <citation type="journal article" date="2019" name="Microbiol. Resour. Announc.">
        <title>Draft Genome Sequences of Type Strains of Gordonibacter faecihominis, Paraeggerthella hongkongensis, Parvibacter caecicola,Slackia equolifaciens, Slackia faecicanis, and Slackia isoflavoniconvertens.</title>
        <authorList>
            <person name="Danylec N."/>
            <person name="Stoll D.A."/>
            <person name="Dotsch A."/>
            <person name="Huch M."/>
        </authorList>
    </citation>
    <scope>NUCLEOTIDE SEQUENCE</scope>
    <source>
        <strain evidence="3">DSM 16107</strain>
    </source>
</reference>
<dbReference type="Proteomes" id="UP000253817">
    <property type="component" value="Unassembled WGS sequence"/>
</dbReference>
<name>A0A3N0J1C5_9ACTN</name>
<evidence type="ECO:0000259" key="1">
    <source>
        <dbReference type="Pfam" id="PF01402"/>
    </source>
</evidence>
<dbReference type="EMBL" id="QICC01000011">
    <property type="protein sequence ID" value="RNM42490.1"/>
    <property type="molecule type" value="Genomic_DNA"/>
</dbReference>
<dbReference type="OrthoDB" id="3176663at2"/>
<evidence type="ECO:0000313" key="2">
    <source>
        <dbReference type="EMBL" id="RDB69649.1"/>
    </source>
</evidence>
<dbReference type="RefSeq" id="WP_114545851.1">
    <property type="nucleotide sequence ID" value="NZ_CALJMG010000070.1"/>
</dbReference>
<dbReference type="GO" id="GO:0006355">
    <property type="term" value="P:regulation of DNA-templated transcription"/>
    <property type="evidence" value="ECO:0007669"/>
    <property type="project" value="InterPro"/>
</dbReference>
<proteinExistence type="predicted"/>
<comment type="caution">
    <text evidence="3">The sequence shown here is derived from an EMBL/GenBank/DDBJ whole genome shotgun (WGS) entry which is preliminary data.</text>
</comment>
<gene>
    <name evidence="2" type="ORF">C1876_06240</name>
    <name evidence="3" type="ORF">DMP09_04420</name>
</gene>
<protein>
    <submittedName>
        <fullName evidence="3">Toxin-antitoxin system antitoxin subunit</fullName>
    </submittedName>
</protein>
<dbReference type="Pfam" id="PF01402">
    <property type="entry name" value="RHH_1"/>
    <property type="match status" value="1"/>
</dbReference>
<keyword evidence="4" id="KW-1185">Reference proteome</keyword>
<dbReference type="Proteomes" id="UP000270112">
    <property type="component" value="Unassembled WGS sequence"/>
</dbReference>
<evidence type="ECO:0000313" key="4">
    <source>
        <dbReference type="Proteomes" id="UP000253817"/>
    </source>
</evidence>
<evidence type="ECO:0000313" key="3">
    <source>
        <dbReference type="EMBL" id="RNM42490.1"/>
    </source>
</evidence>
<reference evidence="2 4" key="1">
    <citation type="journal article" date="2018" name="Elife">
        <title>Discovery and characterization of a prevalent human gut bacterial enzyme sufficient for the inactivation of a family of plant toxins.</title>
        <authorList>
            <person name="Koppel N."/>
            <person name="Bisanz J.E."/>
            <person name="Pandelia M.E."/>
            <person name="Turnbaugh P.J."/>
            <person name="Balskus E.P."/>
        </authorList>
    </citation>
    <scope>NUCLEOTIDE SEQUENCE [LARGE SCALE GENOMIC DNA]</scope>
    <source>
        <strain evidence="2 4">DSM 16107</strain>
    </source>
</reference>
<dbReference type="EMBL" id="PPTT01000008">
    <property type="protein sequence ID" value="RDB69649.1"/>
    <property type="molecule type" value="Genomic_DNA"/>
</dbReference>
<dbReference type="AlphaFoldDB" id="A0A3N0J1C5"/>
<sequence>MGMHTKDGRPVTDEMLDEWAEAYERGEWPEGKTVVMGRPRLADEEVRPVTFKLPVSTIRALDLKALAQGGTRSQALRQAVDDYLAQA</sequence>
<accession>A0A3N0J1C5</accession>
<feature type="domain" description="Ribbon-helix-helix protein CopG" evidence="1">
    <location>
        <begin position="48"/>
        <end position="86"/>
    </location>
</feature>
<dbReference type="InterPro" id="IPR002145">
    <property type="entry name" value="CopG"/>
</dbReference>
<reference evidence="5" key="2">
    <citation type="submission" date="2018-05" db="EMBL/GenBank/DDBJ databases">
        <title>Genome Sequencing of selected type strains of the family Eggerthellaceae.</title>
        <authorList>
            <person name="Danylec N."/>
            <person name="Stoll D.A."/>
            <person name="Doetsch A."/>
            <person name="Huch M."/>
        </authorList>
    </citation>
    <scope>NUCLEOTIDE SEQUENCE [LARGE SCALE GENOMIC DNA]</scope>
    <source>
        <strain evidence="5">DSM 16107</strain>
    </source>
</reference>